<feature type="signal peptide" evidence="7">
    <location>
        <begin position="1"/>
        <end position="21"/>
    </location>
</feature>
<evidence type="ECO:0000313" key="8">
    <source>
        <dbReference type="EMBL" id="KAF6809308.1"/>
    </source>
</evidence>
<feature type="transmembrane region" description="Helical" evidence="6">
    <location>
        <begin position="567"/>
        <end position="589"/>
    </location>
</feature>
<evidence type="ECO:0000256" key="3">
    <source>
        <dbReference type="ARBA" id="ARBA00022989"/>
    </source>
</evidence>
<keyword evidence="2 6" id="KW-0812">Transmembrane</keyword>
<feature type="compositionally biased region" description="Polar residues" evidence="5">
    <location>
        <begin position="224"/>
        <end position="243"/>
    </location>
</feature>
<sequence length="641" mass="69703">MISNVVARFGLLALRVYHCLGHSTDHVLQSSHRFLLRMSRRGGDNNTSCAWRDYGRPVLERVGHILWVAAIYLFSQLLIWALNLALSESHTEFLSSILGMVLTWVVMVVLQQICPGSDGFYRRNVKSKVDFINNNLGLAFPVPIVAISKSELLGGGGIGRVIATFINTNVIFWTLAFLLSWGILAGVLRRGGNGCWGRWRGKTSPEEPWQPSDGPTRRLDLPPQTASRRPSESTTLNGTTITGYHTDKEAGMVPDSRTVSSYFTDSDCPTPTPPPPGAAPETQPRLSESSQASGRQTSTGFSCARECYPIVLAVFFLVVVGIPVSCTTGDDRILDGCMLWLTWISSTRGQRNFGRSSLLIDRPGLKTTATTLLNPVLLTTLVMMAYIRAKAAASGTSLEETVGIFKGFRRLANIWTDLTLYRSEPLPDMYTWFGAGDAALSLLECGIVVWGFKLYECRQQIWSRAGIVVLLMSVAMAAMNVFVSVLLAGAVGLGEPEAFAFAARSTTLALARPAMDALWGNEIVNAALVVSNGILGQLAYPFLLRKLGIEDCGEDADEETEKPDDSAITIAAGTAIGINGAAMGVSYLYERKSRAAPYAVLSMTMFGVMTVVFTAVDPFTKALRGLPFWEMSSPVTSLFDD</sequence>
<dbReference type="Pfam" id="PF04172">
    <property type="entry name" value="LrgB"/>
    <property type="match status" value="1"/>
</dbReference>
<feature type="chain" id="PRO_5034303376" description="LrgB-like protein" evidence="7">
    <location>
        <begin position="22"/>
        <end position="641"/>
    </location>
</feature>
<dbReference type="InterPro" id="IPR007300">
    <property type="entry name" value="CidB/LrgB"/>
</dbReference>
<feature type="transmembrane region" description="Helical" evidence="6">
    <location>
        <begin position="131"/>
        <end position="150"/>
    </location>
</feature>
<dbReference type="Proteomes" id="UP000652219">
    <property type="component" value="Unassembled WGS sequence"/>
</dbReference>
<feature type="transmembrane region" description="Helical" evidence="6">
    <location>
        <begin position="467"/>
        <end position="491"/>
    </location>
</feature>
<organism evidence="8 9">
    <name type="scientific">Colletotrichum sojae</name>
    <dbReference type="NCBI Taxonomy" id="2175907"/>
    <lineage>
        <taxon>Eukaryota</taxon>
        <taxon>Fungi</taxon>
        <taxon>Dikarya</taxon>
        <taxon>Ascomycota</taxon>
        <taxon>Pezizomycotina</taxon>
        <taxon>Sordariomycetes</taxon>
        <taxon>Hypocreomycetidae</taxon>
        <taxon>Glomerellales</taxon>
        <taxon>Glomerellaceae</taxon>
        <taxon>Colletotrichum</taxon>
        <taxon>Colletotrichum orchidearum species complex</taxon>
    </lineage>
</organism>
<feature type="transmembrane region" description="Helical" evidence="6">
    <location>
        <begin position="596"/>
        <end position="616"/>
    </location>
</feature>
<proteinExistence type="predicted"/>
<evidence type="ECO:0000313" key="9">
    <source>
        <dbReference type="Proteomes" id="UP000652219"/>
    </source>
</evidence>
<comment type="subcellular location">
    <subcellularLocation>
        <location evidence="1">Membrane</location>
        <topology evidence="1">Multi-pass membrane protein</topology>
    </subcellularLocation>
</comment>
<evidence type="ECO:0000256" key="1">
    <source>
        <dbReference type="ARBA" id="ARBA00004141"/>
    </source>
</evidence>
<dbReference type="EMBL" id="WIGN01000103">
    <property type="protein sequence ID" value="KAF6809308.1"/>
    <property type="molecule type" value="Genomic_DNA"/>
</dbReference>
<keyword evidence="7" id="KW-0732">Signal</keyword>
<evidence type="ECO:0008006" key="10">
    <source>
        <dbReference type="Google" id="ProtNLM"/>
    </source>
</evidence>
<feature type="region of interest" description="Disordered" evidence="5">
    <location>
        <begin position="197"/>
        <end position="297"/>
    </location>
</feature>
<dbReference type="GO" id="GO:0016020">
    <property type="term" value="C:membrane"/>
    <property type="evidence" value="ECO:0007669"/>
    <property type="project" value="UniProtKB-SubCell"/>
</dbReference>
<keyword evidence="4 6" id="KW-0472">Membrane</keyword>
<gene>
    <name evidence="8" type="ORF">CSOJ01_06993</name>
</gene>
<feature type="transmembrane region" description="Helical" evidence="6">
    <location>
        <begin position="170"/>
        <end position="188"/>
    </location>
</feature>
<feature type="compositionally biased region" description="Polar residues" evidence="5">
    <location>
        <begin position="285"/>
        <end position="297"/>
    </location>
</feature>
<feature type="transmembrane region" description="Helical" evidence="6">
    <location>
        <begin position="65"/>
        <end position="87"/>
    </location>
</feature>
<evidence type="ECO:0000256" key="2">
    <source>
        <dbReference type="ARBA" id="ARBA00022692"/>
    </source>
</evidence>
<evidence type="ECO:0000256" key="6">
    <source>
        <dbReference type="SAM" id="Phobius"/>
    </source>
</evidence>
<keyword evidence="9" id="KW-1185">Reference proteome</keyword>
<reference evidence="8 9" key="1">
    <citation type="journal article" date="2020" name="Phytopathology">
        <title>Genome Sequence Resources of Colletotrichum truncatum, C. plurivorum, C. musicola, and C. sojae: Four Species Pathogenic to Soybean (Glycine max).</title>
        <authorList>
            <person name="Rogerio F."/>
            <person name="Boufleur T.R."/>
            <person name="Ciampi-Guillardi M."/>
            <person name="Sukno S.A."/>
            <person name="Thon M.R."/>
            <person name="Massola Junior N.S."/>
            <person name="Baroncelli R."/>
        </authorList>
    </citation>
    <scope>NUCLEOTIDE SEQUENCE [LARGE SCALE GENOMIC DNA]</scope>
    <source>
        <strain evidence="8 9">LFN0009</strain>
    </source>
</reference>
<dbReference type="PANTHER" id="PTHR30249:SF0">
    <property type="entry name" value="PLASTIDAL GLYCOLATE_GLYCERATE TRANSLOCATOR 1, CHLOROPLASTIC"/>
    <property type="match status" value="1"/>
</dbReference>
<evidence type="ECO:0000256" key="4">
    <source>
        <dbReference type="ARBA" id="ARBA00023136"/>
    </source>
</evidence>
<name>A0A8H6JAH7_9PEZI</name>
<feature type="transmembrane region" description="Helical" evidence="6">
    <location>
        <begin position="430"/>
        <end position="455"/>
    </location>
</feature>
<evidence type="ECO:0000256" key="7">
    <source>
        <dbReference type="SAM" id="SignalP"/>
    </source>
</evidence>
<accession>A0A8H6JAH7</accession>
<evidence type="ECO:0000256" key="5">
    <source>
        <dbReference type="SAM" id="MobiDB-lite"/>
    </source>
</evidence>
<dbReference type="AlphaFoldDB" id="A0A8H6JAH7"/>
<dbReference type="PANTHER" id="PTHR30249">
    <property type="entry name" value="PUTATIVE SEROTONIN TRANSPORTER"/>
    <property type="match status" value="1"/>
</dbReference>
<protein>
    <recommendedName>
        <fullName evidence="10">LrgB-like protein</fullName>
    </recommendedName>
</protein>
<comment type="caution">
    <text evidence="8">The sequence shown here is derived from an EMBL/GenBank/DDBJ whole genome shotgun (WGS) entry which is preliminary data.</text>
</comment>
<keyword evidence="3 6" id="KW-1133">Transmembrane helix</keyword>
<feature type="transmembrane region" description="Helical" evidence="6">
    <location>
        <begin position="93"/>
        <end position="110"/>
    </location>
</feature>